<sequence>MNNILKIVGAAGLLATAAVTVAATTFAGEPLPAERQAIVTHLGGKASAVTYWVKDAKGYEVITTVDAAAEPNAAPAVIRVSTLLQPGQQQVISLPGPVGRSGTTLKISRVADHVEVEKVGALSF</sequence>
<dbReference type="EMBL" id="VAUP01000031">
    <property type="protein sequence ID" value="TLX42218.1"/>
    <property type="molecule type" value="Genomic_DNA"/>
</dbReference>
<evidence type="ECO:0000313" key="3">
    <source>
        <dbReference type="Proteomes" id="UP000305131"/>
    </source>
</evidence>
<dbReference type="AlphaFoldDB" id="A0A6C1KD63"/>
<evidence type="ECO:0000256" key="1">
    <source>
        <dbReference type="SAM" id="SignalP"/>
    </source>
</evidence>
<keyword evidence="1" id="KW-0732">Signal</keyword>
<organism evidence="2 3">
    <name type="scientific">Xanthobacter autotrophicus</name>
    <dbReference type="NCBI Taxonomy" id="280"/>
    <lineage>
        <taxon>Bacteria</taxon>
        <taxon>Pseudomonadati</taxon>
        <taxon>Pseudomonadota</taxon>
        <taxon>Alphaproteobacteria</taxon>
        <taxon>Hyphomicrobiales</taxon>
        <taxon>Xanthobacteraceae</taxon>
        <taxon>Xanthobacter</taxon>
    </lineage>
</organism>
<accession>A0A6C1KD63</accession>
<dbReference type="Proteomes" id="UP000305131">
    <property type="component" value="Unassembled WGS sequence"/>
</dbReference>
<evidence type="ECO:0000313" key="2">
    <source>
        <dbReference type="EMBL" id="TLX42218.1"/>
    </source>
</evidence>
<dbReference type="RefSeq" id="WP_138400357.1">
    <property type="nucleotide sequence ID" value="NZ_JBAFVI010000003.1"/>
</dbReference>
<dbReference type="OrthoDB" id="7916805at2"/>
<proteinExistence type="predicted"/>
<feature type="chain" id="PRO_5025624699" evidence="1">
    <location>
        <begin position="23"/>
        <end position="124"/>
    </location>
</feature>
<comment type="caution">
    <text evidence="2">The sequence shown here is derived from an EMBL/GenBank/DDBJ whole genome shotgun (WGS) entry which is preliminary data.</text>
</comment>
<gene>
    <name evidence="2" type="ORF">FBQ73_15380</name>
</gene>
<reference evidence="2 3" key="1">
    <citation type="submission" date="2019-05" db="EMBL/GenBank/DDBJ databases">
        <authorList>
            <person name="Zhou X."/>
        </authorList>
    </citation>
    <scope>NUCLEOTIDE SEQUENCE [LARGE SCALE GENOMIC DNA]</scope>
    <source>
        <strain evidence="2 3">DSM 432</strain>
    </source>
</reference>
<dbReference type="GeneID" id="95774834"/>
<feature type="signal peptide" evidence="1">
    <location>
        <begin position="1"/>
        <end position="22"/>
    </location>
</feature>
<name>A0A6C1KD63_XANAU</name>
<protein>
    <submittedName>
        <fullName evidence="2">Uncharacterized protein</fullName>
    </submittedName>
</protein>